<sequence>MAWYAIGDVHGCVRTLDALLDRLAEDAGGTLGSHDVLVFVGDYVDRGPSSPEVLDRMIEMETASVRGTGPCCVFLRGNHDQMMLDYAEGVGDADLWWVNGGHSTLAAYEARGDRRLPPEHVEFLRRTELVADGEGFAFVHAGLDTRKTVAQNIADPDPHIALWTRQHLDADLSKWEKPVVCGHTPVSEPIDTPHLIDIDTGAVFVHRPGLGRLTAVSLPDRRFLSVATVDDVSG</sequence>
<protein>
    <recommendedName>
        <fullName evidence="1">Calcineurin-like phosphoesterase domain-containing protein</fullName>
    </recommendedName>
</protein>
<dbReference type="InterPro" id="IPR050126">
    <property type="entry name" value="Ap4A_hydrolase"/>
</dbReference>
<reference evidence="2 3" key="1">
    <citation type="submission" date="2016-11" db="EMBL/GenBank/DDBJ databases">
        <title>Study of marine rhodopsin-containing bacteria.</title>
        <authorList>
            <person name="Yoshizawa S."/>
            <person name="Kumagai Y."/>
            <person name="Kogure K."/>
        </authorList>
    </citation>
    <scope>NUCLEOTIDE SEQUENCE [LARGE SCALE GENOMIC DNA]</scope>
    <source>
        <strain evidence="2 3">SAORIC-28</strain>
    </source>
</reference>
<comment type="caution">
    <text evidence="2">The sequence shown here is derived from an EMBL/GenBank/DDBJ whole genome shotgun (WGS) entry which is preliminary data.</text>
</comment>
<dbReference type="AlphaFoldDB" id="A0A271IWQ3"/>
<dbReference type="GO" id="GO:0016791">
    <property type="term" value="F:phosphatase activity"/>
    <property type="evidence" value="ECO:0007669"/>
    <property type="project" value="TreeGrafter"/>
</dbReference>
<dbReference type="OrthoDB" id="9808081at2"/>
<dbReference type="InterPro" id="IPR029052">
    <property type="entry name" value="Metallo-depent_PP-like"/>
</dbReference>
<dbReference type="CDD" id="cd00144">
    <property type="entry name" value="MPP_PPP_family"/>
    <property type="match status" value="1"/>
</dbReference>
<evidence type="ECO:0000259" key="1">
    <source>
        <dbReference type="Pfam" id="PF00149"/>
    </source>
</evidence>
<dbReference type="PANTHER" id="PTHR42850:SF4">
    <property type="entry name" value="ZINC-DEPENDENT ENDOPOLYPHOSPHATASE"/>
    <property type="match status" value="1"/>
</dbReference>
<accession>A0A271IWQ3</accession>
<gene>
    <name evidence="2" type="ORF">BSZ37_03310</name>
</gene>
<dbReference type="RefSeq" id="WP_095509175.1">
    <property type="nucleotide sequence ID" value="NZ_MQWD01000001.1"/>
</dbReference>
<dbReference type="GO" id="GO:0110154">
    <property type="term" value="P:RNA decapping"/>
    <property type="evidence" value="ECO:0007669"/>
    <property type="project" value="TreeGrafter"/>
</dbReference>
<proteinExistence type="predicted"/>
<evidence type="ECO:0000313" key="2">
    <source>
        <dbReference type="EMBL" id="PAP75537.1"/>
    </source>
</evidence>
<evidence type="ECO:0000313" key="3">
    <source>
        <dbReference type="Proteomes" id="UP000216339"/>
    </source>
</evidence>
<dbReference type="InterPro" id="IPR004843">
    <property type="entry name" value="Calcineurin-like_PHP"/>
</dbReference>
<dbReference type="SUPFAM" id="SSF56300">
    <property type="entry name" value="Metallo-dependent phosphatases"/>
    <property type="match status" value="1"/>
</dbReference>
<dbReference type="Pfam" id="PF00149">
    <property type="entry name" value="Metallophos"/>
    <property type="match status" value="1"/>
</dbReference>
<dbReference type="GO" id="GO:0008803">
    <property type="term" value="F:bis(5'-nucleosyl)-tetraphosphatase (symmetrical) activity"/>
    <property type="evidence" value="ECO:0007669"/>
    <property type="project" value="TreeGrafter"/>
</dbReference>
<keyword evidence="3" id="KW-1185">Reference proteome</keyword>
<organism evidence="2 3">
    <name type="scientific">Rubrivirga marina</name>
    <dbReference type="NCBI Taxonomy" id="1196024"/>
    <lineage>
        <taxon>Bacteria</taxon>
        <taxon>Pseudomonadati</taxon>
        <taxon>Rhodothermota</taxon>
        <taxon>Rhodothermia</taxon>
        <taxon>Rhodothermales</taxon>
        <taxon>Rubricoccaceae</taxon>
        <taxon>Rubrivirga</taxon>
    </lineage>
</organism>
<dbReference type="Proteomes" id="UP000216339">
    <property type="component" value="Unassembled WGS sequence"/>
</dbReference>
<name>A0A271IWQ3_9BACT</name>
<feature type="domain" description="Calcineurin-like phosphoesterase" evidence="1">
    <location>
        <begin position="5"/>
        <end position="187"/>
    </location>
</feature>
<dbReference type="PANTHER" id="PTHR42850">
    <property type="entry name" value="METALLOPHOSPHOESTERASE"/>
    <property type="match status" value="1"/>
</dbReference>
<dbReference type="GO" id="GO:0005737">
    <property type="term" value="C:cytoplasm"/>
    <property type="evidence" value="ECO:0007669"/>
    <property type="project" value="TreeGrafter"/>
</dbReference>
<dbReference type="EMBL" id="MQWD01000001">
    <property type="protein sequence ID" value="PAP75537.1"/>
    <property type="molecule type" value="Genomic_DNA"/>
</dbReference>
<dbReference type="Gene3D" id="3.60.21.10">
    <property type="match status" value="1"/>
</dbReference>